<name>A0A9P9JDD7_9HYPO</name>
<sequence>MMTWCLLAGWRPISIVIPSTSLHLTLLLSREPRTEETGTNVGDAETILFSLPHTSASWMSWLYFISVGDTPFGRKGDPRHGDSHSTLIFPGDDQPVA</sequence>
<dbReference type="EMBL" id="JAGMUV010000004">
    <property type="protein sequence ID" value="KAH7161333.1"/>
    <property type="molecule type" value="Genomic_DNA"/>
</dbReference>
<feature type="signal peptide" evidence="2">
    <location>
        <begin position="1"/>
        <end position="21"/>
    </location>
</feature>
<comment type="caution">
    <text evidence="3">The sequence shown here is derived from an EMBL/GenBank/DDBJ whole genome shotgun (WGS) entry which is preliminary data.</text>
</comment>
<protein>
    <recommendedName>
        <fullName evidence="5">Secreted protein</fullName>
    </recommendedName>
</protein>
<dbReference type="AlphaFoldDB" id="A0A9P9JDD7"/>
<feature type="region of interest" description="Disordered" evidence="1">
    <location>
        <begin position="75"/>
        <end position="97"/>
    </location>
</feature>
<keyword evidence="4" id="KW-1185">Reference proteome</keyword>
<dbReference type="Proteomes" id="UP000738349">
    <property type="component" value="Unassembled WGS sequence"/>
</dbReference>
<evidence type="ECO:0000313" key="3">
    <source>
        <dbReference type="EMBL" id="KAH7161333.1"/>
    </source>
</evidence>
<proteinExistence type="predicted"/>
<evidence type="ECO:0000256" key="2">
    <source>
        <dbReference type="SAM" id="SignalP"/>
    </source>
</evidence>
<organism evidence="3 4">
    <name type="scientific">Dactylonectria macrodidyma</name>
    <dbReference type="NCBI Taxonomy" id="307937"/>
    <lineage>
        <taxon>Eukaryota</taxon>
        <taxon>Fungi</taxon>
        <taxon>Dikarya</taxon>
        <taxon>Ascomycota</taxon>
        <taxon>Pezizomycotina</taxon>
        <taxon>Sordariomycetes</taxon>
        <taxon>Hypocreomycetidae</taxon>
        <taxon>Hypocreales</taxon>
        <taxon>Nectriaceae</taxon>
        <taxon>Dactylonectria</taxon>
    </lineage>
</organism>
<gene>
    <name evidence="3" type="ORF">EDB81DRAFT_342193</name>
</gene>
<reference evidence="3" key="1">
    <citation type="journal article" date="2021" name="Nat. Commun.">
        <title>Genetic determinants of endophytism in the Arabidopsis root mycobiome.</title>
        <authorList>
            <person name="Mesny F."/>
            <person name="Miyauchi S."/>
            <person name="Thiergart T."/>
            <person name="Pickel B."/>
            <person name="Atanasova L."/>
            <person name="Karlsson M."/>
            <person name="Huettel B."/>
            <person name="Barry K.W."/>
            <person name="Haridas S."/>
            <person name="Chen C."/>
            <person name="Bauer D."/>
            <person name="Andreopoulos W."/>
            <person name="Pangilinan J."/>
            <person name="LaButti K."/>
            <person name="Riley R."/>
            <person name="Lipzen A."/>
            <person name="Clum A."/>
            <person name="Drula E."/>
            <person name="Henrissat B."/>
            <person name="Kohler A."/>
            <person name="Grigoriev I.V."/>
            <person name="Martin F.M."/>
            <person name="Hacquard S."/>
        </authorList>
    </citation>
    <scope>NUCLEOTIDE SEQUENCE</scope>
    <source>
        <strain evidence="3">MPI-CAGE-AT-0147</strain>
    </source>
</reference>
<evidence type="ECO:0000256" key="1">
    <source>
        <dbReference type="SAM" id="MobiDB-lite"/>
    </source>
</evidence>
<evidence type="ECO:0000313" key="4">
    <source>
        <dbReference type="Proteomes" id="UP000738349"/>
    </source>
</evidence>
<keyword evidence="2" id="KW-0732">Signal</keyword>
<feature type="chain" id="PRO_5040320728" description="Secreted protein" evidence="2">
    <location>
        <begin position="22"/>
        <end position="97"/>
    </location>
</feature>
<evidence type="ECO:0008006" key="5">
    <source>
        <dbReference type="Google" id="ProtNLM"/>
    </source>
</evidence>
<accession>A0A9P9JDD7</accession>